<gene>
    <name evidence="7" type="ORF">L484_015439</name>
</gene>
<evidence type="ECO:0000256" key="2">
    <source>
        <dbReference type="ARBA" id="ARBA00023015"/>
    </source>
</evidence>
<reference evidence="8" key="1">
    <citation type="submission" date="2013-01" db="EMBL/GenBank/DDBJ databases">
        <title>Draft Genome Sequence of a Mulberry Tree, Morus notabilis C.K. Schneid.</title>
        <authorList>
            <person name="He N."/>
            <person name="Zhao S."/>
        </authorList>
    </citation>
    <scope>NUCLEOTIDE SEQUENCE</scope>
</reference>
<feature type="compositionally biased region" description="Basic and acidic residues" evidence="5">
    <location>
        <begin position="52"/>
        <end position="62"/>
    </location>
</feature>
<sequence length="185" mass="20848">MNFTQKTQSFPNSNHPNIVLVDHHSMSLAADNLHLPDNKEKSKGGTKRKRDRSKDANNTEEVIHVRAKRGQATDSHSLAERVRRKKINERLKCLQTLVPGCYKTMGMAVMLDVVISYVQSLQNQIEFLSMKLSAASMYYDFSSANTDTTNAIQVRNALMTQGTNAVHVNQKFGREVYGGFSQSFH</sequence>
<dbReference type="GO" id="GO:0005634">
    <property type="term" value="C:nucleus"/>
    <property type="evidence" value="ECO:0007669"/>
    <property type="project" value="UniProtKB-SubCell"/>
</dbReference>
<dbReference type="InterPro" id="IPR024097">
    <property type="entry name" value="bHLH_ZIP_TF"/>
</dbReference>
<dbReference type="Gene3D" id="4.10.280.10">
    <property type="entry name" value="Helix-loop-helix DNA-binding domain"/>
    <property type="match status" value="1"/>
</dbReference>
<evidence type="ECO:0000259" key="6">
    <source>
        <dbReference type="PROSITE" id="PS50888"/>
    </source>
</evidence>
<feature type="compositionally biased region" description="Basic and acidic residues" evidence="5">
    <location>
        <begin position="34"/>
        <end position="43"/>
    </location>
</feature>
<dbReference type="Proteomes" id="UP000030645">
    <property type="component" value="Unassembled WGS sequence"/>
</dbReference>
<dbReference type="OrthoDB" id="690068at2759"/>
<comment type="subcellular location">
    <subcellularLocation>
        <location evidence="1">Nucleus</location>
    </subcellularLocation>
</comment>
<dbReference type="Pfam" id="PF00010">
    <property type="entry name" value="HLH"/>
    <property type="match status" value="1"/>
</dbReference>
<dbReference type="STRING" id="981085.W9RYB2"/>
<dbReference type="SMART" id="SM00353">
    <property type="entry name" value="HLH"/>
    <property type="match status" value="1"/>
</dbReference>
<keyword evidence="4" id="KW-0539">Nucleus</keyword>
<evidence type="ECO:0000256" key="4">
    <source>
        <dbReference type="ARBA" id="ARBA00023242"/>
    </source>
</evidence>
<dbReference type="AlphaFoldDB" id="W9RYB2"/>
<evidence type="ECO:0000313" key="7">
    <source>
        <dbReference type="EMBL" id="EXB77514.1"/>
    </source>
</evidence>
<evidence type="ECO:0000256" key="3">
    <source>
        <dbReference type="ARBA" id="ARBA00023163"/>
    </source>
</evidence>
<keyword evidence="2" id="KW-0805">Transcription regulation</keyword>
<dbReference type="PANTHER" id="PTHR12565">
    <property type="entry name" value="STEROL REGULATORY ELEMENT-BINDING PROTEIN"/>
    <property type="match status" value="1"/>
</dbReference>
<evidence type="ECO:0000256" key="5">
    <source>
        <dbReference type="SAM" id="MobiDB-lite"/>
    </source>
</evidence>
<dbReference type="InterPro" id="IPR036638">
    <property type="entry name" value="HLH_DNA-bd_sf"/>
</dbReference>
<name>W9RYB2_9ROSA</name>
<evidence type="ECO:0000256" key="1">
    <source>
        <dbReference type="ARBA" id="ARBA00004123"/>
    </source>
</evidence>
<protein>
    <recommendedName>
        <fullName evidence="6">BHLH domain-containing protein</fullName>
    </recommendedName>
</protein>
<dbReference type="GO" id="GO:0046983">
    <property type="term" value="F:protein dimerization activity"/>
    <property type="evidence" value="ECO:0007669"/>
    <property type="project" value="InterPro"/>
</dbReference>
<dbReference type="GO" id="GO:0003700">
    <property type="term" value="F:DNA-binding transcription factor activity"/>
    <property type="evidence" value="ECO:0007669"/>
    <property type="project" value="TreeGrafter"/>
</dbReference>
<feature type="region of interest" description="Disordered" evidence="5">
    <location>
        <begin position="32"/>
        <end position="62"/>
    </location>
</feature>
<proteinExistence type="predicted"/>
<dbReference type="PANTHER" id="PTHR12565:SF367">
    <property type="entry name" value="TRANSCRIPTION FACTOR BHLH75"/>
    <property type="match status" value="1"/>
</dbReference>
<dbReference type="eggNOG" id="ENOG502RY3S">
    <property type="taxonomic scope" value="Eukaryota"/>
</dbReference>
<keyword evidence="3" id="KW-0804">Transcription</keyword>
<evidence type="ECO:0000313" key="8">
    <source>
        <dbReference type="Proteomes" id="UP000030645"/>
    </source>
</evidence>
<dbReference type="PROSITE" id="PS50888">
    <property type="entry name" value="BHLH"/>
    <property type="match status" value="1"/>
</dbReference>
<keyword evidence="8" id="KW-1185">Reference proteome</keyword>
<accession>W9RYB2</accession>
<dbReference type="SUPFAM" id="SSF47459">
    <property type="entry name" value="HLH, helix-loop-helix DNA-binding domain"/>
    <property type="match status" value="1"/>
</dbReference>
<dbReference type="InterPro" id="IPR011598">
    <property type="entry name" value="bHLH_dom"/>
</dbReference>
<dbReference type="KEGG" id="mnt:21398535"/>
<organism evidence="7 8">
    <name type="scientific">Morus notabilis</name>
    <dbReference type="NCBI Taxonomy" id="981085"/>
    <lineage>
        <taxon>Eukaryota</taxon>
        <taxon>Viridiplantae</taxon>
        <taxon>Streptophyta</taxon>
        <taxon>Embryophyta</taxon>
        <taxon>Tracheophyta</taxon>
        <taxon>Spermatophyta</taxon>
        <taxon>Magnoliopsida</taxon>
        <taxon>eudicotyledons</taxon>
        <taxon>Gunneridae</taxon>
        <taxon>Pentapetalae</taxon>
        <taxon>rosids</taxon>
        <taxon>fabids</taxon>
        <taxon>Rosales</taxon>
        <taxon>Moraceae</taxon>
        <taxon>Moreae</taxon>
        <taxon>Morus</taxon>
    </lineage>
</organism>
<feature type="domain" description="BHLH" evidence="6">
    <location>
        <begin position="71"/>
        <end position="121"/>
    </location>
</feature>
<dbReference type="EMBL" id="KE344760">
    <property type="protein sequence ID" value="EXB77514.1"/>
    <property type="molecule type" value="Genomic_DNA"/>
</dbReference>